<dbReference type="OrthoDB" id="2626202at2759"/>
<dbReference type="STRING" id="180088.A0A1J8PK35"/>
<name>A0A1J8PK35_9AGAM</name>
<organism evidence="1 2">
    <name type="scientific">Rhizopogon vesiculosus</name>
    <dbReference type="NCBI Taxonomy" id="180088"/>
    <lineage>
        <taxon>Eukaryota</taxon>
        <taxon>Fungi</taxon>
        <taxon>Dikarya</taxon>
        <taxon>Basidiomycota</taxon>
        <taxon>Agaricomycotina</taxon>
        <taxon>Agaricomycetes</taxon>
        <taxon>Agaricomycetidae</taxon>
        <taxon>Boletales</taxon>
        <taxon>Suillineae</taxon>
        <taxon>Rhizopogonaceae</taxon>
        <taxon>Rhizopogon</taxon>
    </lineage>
</organism>
<evidence type="ECO:0000313" key="1">
    <source>
        <dbReference type="EMBL" id="OJA09277.1"/>
    </source>
</evidence>
<protein>
    <submittedName>
        <fullName evidence="1">Uncharacterized protein</fullName>
    </submittedName>
</protein>
<dbReference type="AlphaFoldDB" id="A0A1J8PK35"/>
<dbReference type="Proteomes" id="UP000183567">
    <property type="component" value="Unassembled WGS sequence"/>
</dbReference>
<proteinExistence type="predicted"/>
<dbReference type="EMBL" id="LVVM01005977">
    <property type="protein sequence ID" value="OJA09277.1"/>
    <property type="molecule type" value="Genomic_DNA"/>
</dbReference>
<evidence type="ECO:0000313" key="2">
    <source>
        <dbReference type="Proteomes" id="UP000183567"/>
    </source>
</evidence>
<reference evidence="1 2" key="1">
    <citation type="submission" date="2016-03" db="EMBL/GenBank/DDBJ databases">
        <title>Comparative genomics of the ectomycorrhizal sister species Rhizopogon vinicolor and Rhizopogon vesiculosus (Basidiomycota: Boletales) reveals a divergence of the mating type B locus.</title>
        <authorList>
            <person name="Mujic A.B."/>
            <person name="Kuo A."/>
            <person name="Tritt A."/>
            <person name="Lipzen A."/>
            <person name="Chen C."/>
            <person name="Johnson J."/>
            <person name="Sharma A."/>
            <person name="Barry K."/>
            <person name="Grigoriev I.V."/>
            <person name="Spatafora J.W."/>
        </authorList>
    </citation>
    <scope>NUCLEOTIDE SEQUENCE [LARGE SCALE GENOMIC DNA]</scope>
    <source>
        <strain evidence="1 2">AM-OR11-056</strain>
    </source>
</reference>
<comment type="caution">
    <text evidence="1">The sequence shown here is derived from an EMBL/GenBank/DDBJ whole genome shotgun (WGS) entry which is preliminary data.</text>
</comment>
<accession>A0A1J8PK35</accession>
<keyword evidence="2" id="KW-1185">Reference proteome</keyword>
<sequence>MRQVCGDEVASKVGAVWGLDEEGQIEGVWRHCGHDGLWFGIGNLLQSRIHSLHLAMREFLLYSLS</sequence>
<gene>
    <name evidence="1" type="ORF">AZE42_01998</name>
</gene>